<gene>
    <name evidence="1" type="ORF">ALE3EI_2429</name>
</gene>
<dbReference type="RefSeq" id="WP_186989057.1">
    <property type="nucleotide sequence ID" value="NZ_CP052909.1"/>
</dbReference>
<dbReference type="AlphaFoldDB" id="A0A7G8PXA0"/>
<protein>
    <submittedName>
        <fullName evidence="1">Phosphoesterase</fullName>
    </submittedName>
</protein>
<proteinExistence type="predicted"/>
<name>A0A7G8PXA0_9FLAO</name>
<dbReference type="EMBL" id="CP052909">
    <property type="protein sequence ID" value="QNJ98966.1"/>
    <property type="molecule type" value="Genomic_DNA"/>
</dbReference>
<dbReference type="PROSITE" id="PS51257">
    <property type="entry name" value="PROKAR_LIPOPROTEIN"/>
    <property type="match status" value="1"/>
</dbReference>
<dbReference type="InterPro" id="IPR029052">
    <property type="entry name" value="Metallo-depent_PP-like"/>
</dbReference>
<dbReference type="KEGG" id="alti:ALE3EI_2429"/>
<evidence type="ECO:0000313" key="1">
    <source>
        <dbReference type="EMBL" id="QNJ98966.1"/>
    </source>
</evidence>
<organism evidence="1 2">
    <name type="scientific">Constantimarinum furrinae</name>
    <dbReference type="NCBI Taxonomy" id="2562285"/>
    <lineage>
        <taxon>Bacteria</taxon>
        <taxon>Pseudomonadati</taxon>
        <taxon>Bacteroidota</taxon>
        <taxon>Flavobacteriia</taxon>
        <taxon>Flavobacteriales</taxon>
        <taxon>Flavobacteriaceae</taxon>
        <taxon>Altibacter/Constantimarinum group</taxon>
        <taxon>Constantimarinum</taxon>
    </lineage>
</organism>
<accession>A0A7G8PXA0</accession>
<dbReference type="Proteomes" id="UP000515514">
    <property type="component" value="Chromosome"/>
</dbReference>
<evidence type="ECO:0000313" key="2">
    <source>
        <dbReference type="Proteomes" id="UP000515514"/>
    </source>
</evidence>
<keyword evidence="2" id="KW-1185">Reference proteome</keyword>
<dbReference type="SUPFAM" id="SSF56300">
    <property type="entry name" value="Metallo-dependent phosphatases"/>
    <property type="match status" value="1"/>
</dbReference>
<dbReference type="Gene3D" id="3.60.21.10">
    <property type="match status" value="1"/>
</dbReference>
<reference evidence="1 2" key="1">
    <citation type="submission" date="2020-04" db="EMBL/GenBank/DDBJ databases">
        <title>Genome sequence of Altibacter aquimarinus strain ALE3EI.</title>
        <authorList>
            <person name="Oh H.-M."/>
            <person name="Jang D."/>
        </authorList>
    </citation>
    <scope>NUCLEOTIDE SEQUENCE [LARGE SCALE GENOMIC DNA]</scope>
    <source>
        <strain evidence="1 2">ALE3EI</strain>
    </source>
</reference>
<sequence length="1229" mass="140293">MKKINIIITILTALLFIGCASHAPKYREIESTNTTPSKNKEIDRTFYLIGNAGFSKEEHNQTLTAFKKYISSEKTKDSYTIFLGNSFYPGGLPDKNAEANAEAKKRLEPQLNALKDFKGKVVVLPGNLDWRSSVDGLENEEDLLEEKLNAEDILQPNNGCPLESVEVGDNIQLIIIDSQWYLENWNDHPKMNDKCEIKTRAKFFVEVEGELKKNKHKTIIFAMHHPLMTNGPYGGRYGAINQLLPVPGLASLIYQIRSQGAISKQDRYNESYHELMSRLNILAKDHERMVFVSGHEKSLQYLEDDNIKQIISGSGGDETRAALGETGLFSYGGRGFAVLDVYKDGTSSVRFIKTDENAEVTTLFQKEIIEAEKEYDLSGLPKTYPNTVKASVYEDDRVEKTGFYKTVWGDHYRKIYGTEVTAKVALLDTLYGGLTVERAGGGHQTRSLRLKDKEGRDYNMRALRKSAVQFLQTVILKDKEVEDGFRNTIPEDLILDFYTAAHPYGAFTIPKLSDAAGVFHTNPKLYYIPKQKALGKFNEDYGDELYMIVERPDKPYDGAIFNYADDIESTDDMLEKLREDEENVLDEKAYIRARMFDMLIGDWDRHNDQWRFAEFKDRDGKDLFVPIPRDRDQVYANFDGGLLDLVRVLFSTSRQFQVYGEELKHTKWFNNAGIKLDRAFVENYGREEWVAQAKFLQENITDEVIENAFMDLPEEARDETAAEIKNKLKGRRDNLVKIANEFYDYFSNLQTITGTDKDDHFEITRLENGETSIKVYRIKQGEKADLFVDRTFSRDDTREIWVYGLDDDDIFEVKGNGSRPIFIRLIGGQNNDTYKISNGRNIKIYDQKNKNNTIEERGGAAIRLTENYDFNTYDYTKQILSTNLFLPAIGFNPDDGFKIGVSNVYTVNGFQRNPFSQQHRFNAGYYFATQSWDINYEAEFANITKEWNFVIGGHYKNPNFSENFFGIGNETLNPEYENPDAFDLDYNRVRLGGYGAHIGITKDSQYGSTYRLETKFHSVEVENTPGRFISMFADPNIENPLYFLTAQGTYEYESYDNKVNPGRGMLFRLNLGGTQNLEDTDRIFGFADPLLVFYNGLTRDRKLVLKTQAQGQFRLGNDFEFYQGAQIGSDTGLRGYREERFTGRNAAVGSADLRYSFNTFRTGLSPIQIGVFGGYDVGRVWVSNDSSNVWHSDFGGGFWINAADVLSGTLNVFTGDEGVRITFGLAVSM</sequence>